<sequence length="144" mass="17422">MPKFITKFTLPMTSSCEMEELEITTYSDYWYPPNQTKRETNSEQIQTVEEKVQRPKRFCYYMLDESDPAYTEVERKKIVKAKSSRMFRVQQQQIIDEMRIEKQFLESQVSIKDLKIQLLKLKIQKLKSRINKQKIVENWILDSQ</sequence>
<evidence type="ECO:0000313" key="2">
    <source>
        <dbReference type="EMBL" id="CAL8114472.1"/>
    </source>
</evidence>
<comment type="caution">
    <text evidence="2">The sequence shown here is derived from an EMBL/GenBank/DDBJ whole genome shotgun (WGS) entry which is preliminary data.</text>
</comment>
<keyword evidence="1" id="KW-0175">Coiled coil</keyword>
<feature type="coiled-coil region" evidence="1">
    <location>
        <begin position="88"/>
        <end position="136"/>
    </location>
</feature>
<organism evidence="2 3">
    <name type="scientific">Orchesella dallaii</name>
    <dbReference type="NCBI Taxonomy" id="48710"/>
    <lineage>
        <taxon>Eukaryota</taxon>
        <taxon>Metazoa</taxon>
        <taxon>Ecdysozoa</taxon>
        <taxon>Arthropoda</taxon>
        <taxon>Hexapoda</taxon>
        <taxon>Collembola</taxon>
        <taxon>Entomobryomorpha</taxon>
        <taxon>Entomobryoidea</taxon>
        <taxon>Orchesellidae</taxon>
        <taxon>Orchesellinae</taxon>
        <taxon>Orchesella</taxon>
    </lineage>
</organism>
<gene>
    <name evidence="2" type="ORF">ODALV1_LOCUS16479</name>
</gene>
<accession>A0ABP1QY26</accession>
<evidence type="ECO:0000256" key="1">
    <source>
        <dbReference type="SAM" id="Coils"/>
    </source>
</evidence>
<name>A0ABP1QY26_9HEXA</name>
<evidence type="ECO:0000313" key="3">
    <source>
        <dbReference type="Proteomes" id="UP001642540"/>
    </source>
</evidence>
<keyword evidence="3" id="KW-1185">Reference proteome</keyword>
<dbReference type="EMBL" id="CAXLJM020000050">
    <property type="protein sequence ID" value="CAL8114472.1"/>
    <property type="molecule type" value="Genomic_DNA"/>
</dbReference>
<reference evidence="2 3" key="1">
    <citation type="submission" date="2024-08" db="EMBL/GenBank/DDBJ databases">
        <authorList>
            <person name="Cucini C."/>
            <person name="Frati F."/>
        </authorList>
    </citation>
    <scope>NUCLEOTIDE SEQUENCE [LARGE SCALE GENOMIC DNA]</scope>
</reference>
<proteinExistence type="predicted"/>
<protein>
    <submittedName>
        <fullName evidence="2">Uncharacterized protein</fullName>
    </submittedName>
</protein>
<dbReference type="Proteomes" id="UP001642540">
    <property type="component" value="Unassembled WGS sequence"/>
</dbReference>